<gene>
    <name evidence="2" type="ORF">SCP_0501720</name>
</gene>
<evidence type="ECO:0000313" key="2">
    <source>
        <dbReference type="EMBL" id="GBE83125.1"/>
    </source>
</evidence>
<name>A0A401GLR3_9APHY</name>
<dbReference type="InParanoid" id="A0A401GLR3"/>
<organism evidence="2 3">
    <name type="scientific">Sparassis crispa</name>
    <dbReference type="NCBI Taxonomy" id="139825"/>
    <lineage>
        <taxon>Eukaryota</taxon>
        <taxon>Fungi</taxon>
        <taxon>Dikarya</taxon>
        <taxon>Basidiomycota</taxon>
        <taxon>Agaricomycotina</taxon>
        <taxon>Agaricomycetes</taxon>
        <taxon>Polyporales</taxon>
        <taxon>Sparassidaceae</taxon>
        <taxon>Sparassis</taxon>
    </lineage>
</organism>
<dbReference type="AlphaFoldDB" id="A0A401GLR3"/>
<sequence length="69" mass="7438">MNEIHGAHGALVLPPEDTAFGNTLSQVLELLVPAHPLHGRPSFRSQWPSDSGLPVSSRKTRLISISTRG</sequence>
<evidence type="ECO:0000256" key="1">
    <source>
        <dbReference type="SAM" id="MobiDB-lite"/>
    </source>
</evidence>
<feature type="region of interest" description="Disordered" evidence="1">
    <location>
        <begin position="41"/>
        <end position="69"/>
    </location>
</feature>
<dbReference type="GeneID" id="38780042"/>
<protein>
    <submittedName>
        <fullName evidence="2">Uncharacterized protein</fullName>
    </submittedName>
</protein>
<reference evidence="2 3" key="1">
    <citation type="journal article" date="2018" name="Sci. Rep.">
        <title>Genome sequence of the cauliflower mushroom Sparassis crispa (Hanabiratake) and its association with beneficial usage.</title>
        <authorList>
            <person name="Kiyama R."/>
            <person name="Furutani Y."/>
            <person name="Kawaguchi K."/>
            <person name="Nakanishi T."/>
        </authorList>
    </citation>
    <scope>NUCLEOTIDE SEQUENCE [LARGE SCALE GENOMIC DNA]</scope>
</reference>
<keyword evidence="3" id="KW-1185">Reference proteome</keyword>
<evidence type="ECO:0000313" key="3">
    <source>
        <dbReference type="Proteomes" id="UP000287166"/>
    </source>
</evidence>
<dbReference type="EMBL" id="BFAD01000005">
    <property type="protein sequence ID" value="GBE83125.1"/>
    <property type="molecule type" value="Genomic_DNA"/>
</dbReference>
<comment type="caution">
    <text evidence="2">The sequence shown here is derived from an EMBL/GenBank/DDBJ whole genome shotgun (WGS) entry which is preliminary data.</text>
</comment>
<dbReference type="RefSeq" id="XP_027614038.1">
    <property type="nucleotide sequence ID" value="XM_027758237.1"/>
</dbReference>
<proteinExistence type="predicted"/>
<dbReference type="Proteomes" id="UP000287166">
    <property type="component" value="Unassembled WGS sequence"/>
</dbReference>
<accession>A0A401GLR3</accession>